<evidence type="ECO:0000313" key="1">
    <source>
        <dbReference type="EMBL" id="KKM06997.1"/>
    </source>
</evidence>
<protein>
    <submittedName>
        <fullName evidence="1">Uncharacterized protein</fullName>
    </submittedName>
</protein>
<comment type="caution">
    <text evidence="1">The sequence shown here is derived from an EMBL/GenBank/DDBJ whole genome shotgun (WGS) entry which is preliminary data.</text>
</comment>
<dbReference type="AlphaFoldDB" id="A0A0F9HV38"/>
<reference evidence="1" key="1">
    <citation type="journal article" date="2015" name="Nature">
        <title>Complex archaea that bridge the gap between prokaryotes and eukaryotes.</title>
        <authorList>
            <person name="Spang A."/>
            <person name="Saw J.H."/>
            <person name="Jorgensen S.L."/>
            <person name="Zaremba-Niedzwiedzka K."/>
            <person name="Martijn J."/>
            <person name="Lind A.E."/>
            <person name="van Eijk R."/>
            <person name="Schleper C."/>
            <person name="Guy L."/>
            <person name="Ettema T.J."/>
        </authorList>
    </citation>
    <scope>NUCLEOTIDE SEQUENCE</scope>
</reference>
<gene>
    <name evidence="1" type="ORF">LCGC14_1738410</name>
</gene>
<proteinExistence type="predicted"/>
<accession>A0A0F9HV38</accession>
<sequence>MDTDTRHQLVTRNLQKIITDKTAIADGLPVPIKRTLSHMAGKTLTKKQVEGNRKAIGHPKLFLLNQVVNLIEADLIDLSNVKVMERLAYLRTLIAGVTRKAGLTRKVAA</sequence>
<name>A0A0F9HV38_9ZZZZ</name>
<dbReference type="EMBL" id="LAZR01015869">
    <property type="protein sequence ID" value="KKM06997.1"/>
    <property type="molecule type" value="Genomic_DNA"/>
</dbReference>
<organism evidence="1">
    <name type="scientific">marine sediment metagenome</name>
    <dbReference type="NCBI Taxonomy" id="412755"/>
    <lineage>
        <taxon>unclassified sequences</taxon>
        <taxon>metagenomes</taxon>
        <taxon>ecological metagenomes</taxon>
    </lineage>
</organism>